<accession>B8GGF8</accession>
<organism evidence="1 2">
    <name type="scientific">Methanosphaerula palustris (strain ATCC BAA-1556 / DSM 19958 / E1-9c)</name>
    <dbReference type="NCBI Taxonomy" id="521011"/>
    <lineage>
        <taxon>Archaea</taxon>
        <taxon>Methanobacteriati</taxon>
        <taxon>Methanobacteriota</taxon>
        <taxon>Stenosarchaea group</taxon>
        <taxon>Methanomicrobia</taxon>
        <taxon>Methanomicrobiales</taxon>
        <taxon>Methanoregulaceae</taxon>
        <taxon>Methanosphaerula</taxon>
    </lineage>
</organism>
<reference evidence="1 2" key="1">
    <citation type="journal article" date="2015" name="Genome Announc.">
        <title>Complete Genome Sequence of Methanosphaerula palustris E1-9CT, a Hydrogenotrophic Methanogen Isolated from a Minerotrophic Fen Peatland.</title>
        <authorList>
            <person name="Cadillo-Quiroz H."/>
            <person name="Browne P."/>
            <person name="Kyrpides N."/>
            <person name="Woyke T."/>
            <person name="Goodwin L."/>
            <person name="Detter C."/>
            <person name="Yavitt J.B."/>
            <person name="Zinder S.H."/>
        </authorList>
    </citation>
    <scope>NUCLEOTIDE SEQUENCE [LARGE SCALE GENOMIC DNA]</scope>
    <source>
        <strain evidence="2">ATCC BAA-1556 / DSM 19958 / E1-9c</strain>
    </source>
</reference>
<dbReference type="KEGG" id="mpl:Mpal_0852"/>
<gene>
    <name evidence="1" type="ordered locus">Mpal_0852</name>
</gene>
<protein>
    <submittedName>
        <fullName evidence="1">Uncharacterized protein</fullName>
    </submittedName>
</protein>
<evidence type="ECO:0000313" key="1">
    <source>
        <dbReference type="EMBL" id="ACL16213.1"/>
    </source>
</evidence>
<dbReference type="EMBL" id="CP001338">
    <property type="protein sequence ID" value="ACL16213.1"/>
    <property type="molecule type" value="Genomic_DNA"/>
</dbReference>
<keyword evidence="2" id="KW-1185">Reference proteome</keyword>
<name>B8GGF8_METPE</name>
<proteinExistence type="predicted"/>
<evidence type="ECO:0000313" key="2">
    <source>
        <dbReference type="Proteomes" id="UP000002457"/>
    </source>
</evidence>
<dbReference type="Proteomes" id="UP000002457">
    <property type="component" value="Chromosome"/>
</dbReference>
<dbReference type="AlphaFoldDB" id="B8GGF8"/>
<dbReference type="HOGENOM" id="CLU_3387481_0_0_2"/>
<sequence>MENSHTFSEMYSSVQDLYISIFTTFFLKNYLS</sequence>